<dbReference type="SUPFAM" id="SSF52540">
    <property type="entry name" value="P-loop containing nucleoside triphosphate hydrolases"/>
    <property type="match status" value="1"/>
</dbReference>
<dbReference type="RefSeq" id="WP_173067372.1">
    <property type="nucleotide sequence ID" value="NZ_BLPF01000003.1"/>
</dbReference>
<organism evidence="3 4">
    <name type="scientific">Phytohabitans houttuyneae</name>
    <dbReference type="NCBI Taxonomy" id="1076126"/>
    <lineage>
        <taxon>Bacteria</taxon>
        <taxon>Bacillati</taxon>
        <taxon>Actinomycetota</taxon>
        <taxon>Actinomycetes</taxon>
        <taxon>Micromonosporales</taxon>
        <taxon>Micromonosporaceae</taxon>
    </lineage>
</organism>
<dbReference type="InterPro" id="IPR054567">
    <property type="entry name" value="NNH7"/>
</dbReference>
<dbReference type="InterPro" id="IPR007111">
    <property type="entry name" value="NACHT_NTPase"/>
</dbReference>
<gene>
    <name evidence="3" type="ORF">Phou_082610</name>
</gene>
<dbReference type="Pfam" id="PF05729">
    <property type="entry name" value="NACHT"/>
    <property type="match status" value="1"/>
</dbReference>
<dbReference type="AlphaFoldDB" id="A0A6V8KNY4"/>
<dbReference type="EMBL" id="BLPF01000003">
    <property type="protein sequence ID" value="GFJ84081.1"/>
    <property type="molecule type" value="Genomic_DNA"/>
</dbReference>
<dbReference type="InterPro" id="IPR027417">
    <property type="entry name" value="P-loop_NTPase"/>
</dbReference>
<reference evidence="3 4" key="2">
    <citation type="submission" date="2020-03" db="EMBL/GenBank/DDBJ databases">
        <authorList>
            <person name="Ichikawa N."/>
            <person name="Kimura A."/>
            <person name="Kitahashi Y."/>
            <person name="Uohara A."/>
        </authorList>
    </citation>
    <scope>NUCLEOTIDE SEQUENCE [LARGE SCALE GENOMIC DNA]</scope>
    <source>
        <strain evidence="3 4">NBRC 108639</strain>
    </source>
</reference>
<dbReference type="Gene3D" id="3.40.50.300">
    <property type="entry name" value="P-loop containing nucleotide triphosphate hydrolases"/>
    <property type="match status" value="1"/>
</dbReference>
<feature type="domain" description="NACHT N-terminal Helical" evidence="2">
    <location>
        <begin position="5"/>
        <end position="233"/>
    </location>
</feature>
<evidence type="ECO:0000259" key="1">
    <source>
        <dbReference type="Pfam" id="PF05729"/>
    </source>
</evidence>
<reference evidence="3 4" key="1">
    <citation type="submission" date="2020-03" db="EMBL/GenBank/DDBJ databases">
        <title>Whole genome shotgun sequence of Phytohabitans houttuyneae NBRC 108639.</title>
        <authorList>
            <person name="Komaki H."/>
            <person name="Tamura T."/>
        </authorList>
    </citation>
    <scope>NUCLEOTIDE SEQUENCE [LARGE SCALE GENOMIC DNA]</scope>
    <source>
        <strain evidence="3 4">NBRC 108639</strain>
    </source>
</reference>
<proteinExistence type="predicted"/>
<evidence type="ECO:0000313" key="3">
    <source>
        <dbReference type="EMBL" id="GFJ84081.1"/>
    </source>
</evidence>
<name>A0A6V8KNY4_9ACTN</name>
<dbReference type="Pfam" id="PF22738">
    <property type="entry name" value="NNH7"/>
    <property type="match status" value="1"/>
</dbReference>
<sequence length="835" mass="91499">MAGSQYTLEAAREILAGKQSSAVKVLDRLLGVGILAAGPVGVATGQPWLLAAWGWMDQKNELVARLHELVAKGHGKLRNATGGRRYEVLAATHTALVVGSFFASLREVIGPTYAELGLTERDIERMAVEESSLTRFSGIVRAVSQSTLPLPGADGGFEQNLAQRIHPYYQDLAAECLRYFRGLEAWVRRFGEHDGLRPLWTEIAAHAAHRYRAEYLALASDVPEFGIWAQFGEHHAEQSALRRLEELVGGLVSITRGPAAVRAAIAGINRSILDRDIVELDETARLTAVRVPTVADGYVEPHFRWATSGSGARPADEGWWKGQKRETDLGHFLAAHFASPEAACRPLVILGHPGAGKSLFAKVCAARLAATDAFVTVRVPLRDVPDPSASVYRQIADVLQESTHGKVEWAGLCEASKQLVRVVLIDGLDELMQATGATESQYLRNVVDFQRTEAASTGPVAVVVTSRTVVADLATIPPGCIIVKLEEFTDEQIDTWVDRWSAANATAVASGEVKRVEAASLREYGDLARQPLLLLLLAIVAAERELPSSETSADLYRLLLDDFIRRELVRPDRGSDHLTYAERRISELWKLGLVAFGMLNRGQQHLHEQDLAADLAALPPPTPPMESRGRDVGRNLEPARRVVGRFFFVHTAEAEAGAGGRSYEFLHATFGDYLIAHHTVELLRDAAAVRRLRTTSQQWDDDLLFALLSHALLVAFGSRAIQFFGELVGNDEEVAAVLEHITVLAHERWGKGRCAAYDPSALSAASRLAAYTANAVSLRLSMATIPVPLHRLCPKGANLHEWWPRQVRLWTAVLPMAQWGPLVSSIRREGQLAQF</sequence>
<protein>
    <submittedName>
        <fullName evidence="3">Uncharacterized protein</fullName>
    </submittedName>
</protein>
<dbReference type="Proteomes" id="UP000482800">
    <property type="component" value="Unassembled WGS sequence"/>
</dbReference>
<accession>A0A6V8KNY4</accession>
<evidence type="ECO:0000259" key="2">
    <source>
        <dbReference type="Pfam" id="PF22738"/>
    </source>
</evidence>
<comment type="caution">
    <text evidence="3">The sequence shown here is derived from an EMBL/GenBank/DDBJ whole genome shotgun (WGS) entry which is preliminary data.</text>
</comment>
<feature type="domain" description="NACHT" evidence="1">
    <location>
        <begin position="345"/>
        <end position="502"/>
    </location>
</feature>
<evidence type="ECO:0000313" key="4">
    <source>
        <dbReference type="Proteomes" id="UP000482800"/>
    </source>
</evidence>
<keyword evidence="4" id="KW-1185">Reference proteome</keyword>